<reference evidence="1" key="1">
    <citation type="journal article" date="2023" name="G3 (Bethesda)">
        <title>A reference genome for the long-term kleptoplast-retaining sea slug Elysia crispata morphotype clarki.</title>
        <authorList>
            <person name="Eastman K.E."/>
            <person name="Pendleton A.L."/>
            <person name="Shaikh M.A."/>
            <person name="Suttiyut T."/>
            <person name="Ogas R."/>
            <person name="Tomko P."/>
            <person name="Gavelis G."/>
            <person name="Widhalm J.R."/>
            <person name="Wisecaver J.H."/>
        </authorList>
    </citation>
    <scope>NUCLEOTIDE SEQUENCE</scope>
    <source>
        <strain evidence="1">ECLA1</strain>
    </source>
</reference>
<evidence type="ECO:0000313" key="1">
    <source>
        <dbReference type="EMBL" id="KAK3800500.1"/>
    </source>
</evidence>
<name>A0AAE1B782_9GAST</name>
<organism evidence="1 2">
    <name type="scientific">Elysia crispata</name>
    <name type="common">lettuce slug</name>
    <dbReference type="NCBI Taxonomy" id="231223"/>
    <lineage>
        <taxon>Eukaryota</taxon>
        <taxon>Metazoa</taxon>
        <taxon>Spiralia</taxon>
        <taxon>Lophotrochozoa</taxon>
        <taxon>Mollusca</taxon>
        <taxon>Gastropoda</taxon>
        <taxon>Heterobranchia</taxon>
        <taxon>Euthyneura</taxon>
        <taxon>Panpulmonata</taxon>
        <taxon>Sacoglossa</taxon>
        <taxon>Placobranchoidea</taxon>
        <taxon>Plakobranchidae</taxon>
        <taxon>Elysia</taxon>
    </lineage>
</organism>
<accession>A0AAE1B782</accession>
<dbReference type="AlphaFoldDB" id="A0AAE1B782"/>
<keyword evidence="2" id="KW-1185">Reference proteome</keyword>
<dbReference type="Proteomes" id="UP001283361">
    <property type="component" value="Unassembled WGS sequence"/>
</dbReference>
<comment type="caution">
    <text evidence="1">The sequence shown here is derived from an EMBL/GenBank/DDBJ whole genome shotgun (WGS) entry which is preliminary data.</text>
</comment>
<proteinExistence type="predicted"/>
<gene>
    <name evidence="1" type="ORF">RRG08_043819</name>
</gene>
<protein>
    <submittedName>
        <fullName evidence="1">Uncharacterized protein</fullName>
    </submittedName>
</protein>
<dbReference type="EMBL" id="JAWDGP010000452">
    <property type="protein sequence ID" value="KAK3800500.1"/>
    <property type="molecule type" value="Genomic_DNA"/>
</dbReference>
<sequence>MDPHNCPASPNSTAYRVGVLGKSRTAGLTARSSADRSMWAPYGRMVVWQCSRVGDPGLWTSELGSRSPVFK</sequence>
<evidence type="ECO:0000313" key="2">
    <source>
        <dbReference type="Proteomes" id="UP001283361"/>
    </source>
</evidence>